<accession>A0AAV1NDI9</accession>
<dbReference type="AlphaFoldDB" id="A0AAV1NDI9"/>
<proteinExistence type="predicted"/>
<sequence>MFGENDREPRRSVSQARLVNVVWRRRRMRPVFRPDSPPQAGNRKPRRYSGGSVQLPARPYGNNERRLALFVRSLCPG</sequence>
<name>A0AAV1NDI9_SCOSC</name>
<gene>
    <name evidence="2" type="ORF">FSCOSCO3_A014867</name>
</gene>
<dbReference type="Proteomes" id="UP001314229">
    <property type="component" value="Unassembled WGS sequence"/>
</dbReference>
<organism evidence="2 3">
    <name type="scientific">Scomber scombrus</name>
    <name type="common">Atlantic mackerel</name>
    <name type="synonym">Scomber vernalis</name>
    <dbReference type="NCBI Taxonomy" id="13677"/>
    <lineage>
        <taxon>Eukaryota</taxon>
        <taxon>Metazoa</taxon>
        <taxon>Chordata</taxon>
        <taxon>Craniata</taxon>
        <taxon>Vertebrata</taxon>
        <taxon>Euteleostomi</taxon>
        <taxon>Actinopterygii</taxon>
        <taxon>Neopterygii</taxon>
        <taxon>Teleostei</taxon>
        <taxon>Neoteleostei</taxon>
        <taxon>Acanthomorphata</taxon>
        <taxon>Pelagiaria</taxon>
        <taxon>Scombriformes</taxon>
        <taxon>Scombridae</taxon>
        <taxon>Scomber</taxon>
    </lineage>
</organism>
<reference evidence="2 3" key="1">
    <citation type="submission" date="2024-01" db="EMBL/GenBank/DDBJ databases">
        <authorList>
            <person name="Alioto T."/>
            <person name="Alioto T."/>
            <person name="Gomez Garrido J."/>
        </authorList>
    </citation>
    <scope>NUCLEOTIDE SEQUENCE [LARGE SCALE GENOMIC DNA]</scope>
</reference>
<protein>
    <submittedName>
        <fullName evidence="2">Uncharacterized protein</fullName>
    </submittedName>
</protein>
<keyword evidence="3" id="KW-1185">Reference proteome</keyword>
<evidence type="ECO:0000313" key="2">
    <source>
        <dbReference type="EMBL" id="CAK6956552.1"/>
    </source>
</evidence>
<evidence type="ECO:0000256" key="1">
    <source>
        <dbReference type="SAM" id="MobiDB-lite"/>
    </source>
</evidence>
<feature type="region of interest" description="Disordered" evidence="1">
    <location>
        <begin position="29"/>
        <end position="59"/>
    </location>
</feature>
<dbReference type="EMBL" id="CAWUFR010000025">
    <property type="protein sequence ID" value="CAK6956552.1"/>
    <property type="molecule type" value="Genomic_DNA"/>
</dbReference>
<evidence type="ECO:0000313" key="3">
    <source>
        <dbReference type="Proteomes" id="UP001314229"/>
    </source>
</evidence>
<comment type="caution">
    <text evidence="2">The sequence shown here is derived from an EMBL/GenBank/DDBJ whole genome shotgun (WGS) entry which is preliminary data.</text>
</comment>